<dbReference type="EMBL" id="JAHWGI010000988">
    <property type="protein sequence ID" value="KAK3920118.1"/>
    <property type="molecule type" value="Genomic_DNA"/>
</dbReference>
<feature type="compositionally biased region" description="Polar residues" evidence="7">
    <location>
        <begin position="353"/>
        <end position="365"/>
    </location>
</feature>
<evidence type="ECO:0000256" key="2">
    <source>
        <dbReference type="ARBA" id="ARBA00022723"/>
    </source>
</evidence>
<keyword evidence="2" id="KW-0479">Metal-binding</keyword>
<sequence length="1851" mass="209784">MADSVEAVSKEERDTFLQENPMWFEIMKAMKCNIPESVIRVLDLSGYNSYPALKDFTDTSFMDCESYVLSELETLVPDKEKWNVYLGRLTDPKKFKFTPGEKGLIRRVVQYVGRNHKEEDKPLGRCITSYPIFGKKKSQETIADSDPKKFRTVISENVPQELTKIRKLISDYFGKKNFPKEYCESVSVLSLTVKTEEKGDKAGLTVRFDCPICGSKALCGGYREEKTAWTLSNLNRHFKGHAEKNDKLLGTVNTNFFQSVLTTSALNSRSDSERSALDEFNSEDVDNDLSISEVSNLSDQENFSSQDSDVNVHENVDNDFSNSKNQENIETDVNQNTTKTNLAIEEPSVCTLEASQKTPSESVSGFLTRGRSGGLPSTSHASDNKRKDSRQDRFKRSLGYHIPGQSLITNYFQILNEIEVTLKSNEEMIKILKARCKELELEIESDGDVSNLLKLLLDSAQKNSLGKNHGQRYDEDIQLLAAYLFIVGGRMLYEFLQTNLTNSLPSISTVDRTLKKYSTPVIEGTFRFQELKDFLLQHNLPLKVTISEDGTRVQEKFLYDSATNQIIGPVLPLSENGVPITGSFPATSAAAIATHLEHGQVASCAYAIMAQPLRKGSPSFCLALFGTDNRFCAEQVFKRWHFITEELSKLGIEVENFLSDGDSKLLSAMHSLLFSPNGMTFKSEWKDWYFAKSGPQFTVVQDPIHTINKFRSRLKPSNLLPIGDFTVSQAHLRILIKTEAKAKHGLTDFDLDNNDKMSFTISMRICSERVTDLMKSAVKVSEATVCFLTNMRYVMQACLDETLSAAERIHKIWHCVFFLRFWKIWLTKHKSYNMDNFVTYNLYLCVEIIAHSFISLLVKYRDNLTPEFFLVSLFSSQACESFFRLARSMTSTQSTVINFSMKEFLCRVRRVDMLHYIISKLSKKLDFPRDKRKKLEGLLTEEQLQGTYLPDDKEILAIIKEAKKDALKSLDMCGIKFSENTSMSSIRNYLHNTENFVDDYDIDGVVSGNYLSNFDEDDIPLDMLAAFPSPNDVSSLHFTNNSEASGSEIIFSPDSMYVAVPKSNGGFTRMRKSTFCWLLVTTGSKLSSDRLLRVRQGICTSFCTLNIFPQEPTFKPYRKEELEIGEWCIFVKSSRYFICEILSFSYLSGPSRSFTLPKAPTKPPKDPTKVRGLGCLCTWYNLGMRPVKNHVWNNYITGKSGNKKTATCKHCGQYYSNANITKLGRHLLKCAKYTEEEADDPGPSSNLTSNNSNSELDLEVPLNSESTTAGTSTSTGNSNVSPGKVTKAKKISPLKVNKSTVKSFLDEMSKADSEKADLLLSRAIFSSDVPLRFVENPHFKAFIKFLRPAYQPPSTHIVGNRIMKQELERVDAENRKLINEARVMAVLTDGWTSRTGASITNFIVTCPRPIFFKSFERGTDRENADNVSKEIIDVIVEIGEKKVLLVVTDCASKMVLAGKIVETRFPHVSHVGCADHCLQNFMHDLVKVDFVRILYTQVRNIISHIKMSHTKLATFKEKQANSESKSTLKLPPQTRFGYVALSIKSVIQNREALQSTALVPNLGIDKKIRLRILDEGFWPKVSAVYNLLNPLAKTMTFLERDNALLSEALECFILVKKWVEKYFDSVDSSLADLRTVMDAYNKRYHMCVKPIHFAAHLLDPRFCGRGQSSEEILQAYTYLENMAEHFEISHSKQDLLADLSHFREKSGFYNNEMLWKTADSHSPSMWWSGLCFSQPLAPLGSRLLQLPPTDASSERNWSMQGSTQSKNRNRLKSNKVSSLVAIRQNLNAADKKSDNLVEINNFFKNNFREDLNFEDIDFKNLSDDDYYSDSDYDSEESDNVDEDDGDSLDSM</sequence>
<reference evidence="10" key="2">
    <citation type="journal article" date="2023" name="BMC Genomics">
        <title>Pest status, molecular evolution, and epigenetic factors derived from the genome assembly of Frankliniella fusca, a thysanopteran phytovirus vector.</title>
        <authorList>
            <person name="Catto M.A."/>
            <person name="Labadie P.E."/>
            <person name="Jacobson A.L."/>
            <person name="Kennedy G.G."/>
            <person name="Srinivasan R."/>
            <person name="Hunt B.G."/>
        </authorList>
    </citation>
    <scope>NUCLEOTIDE SEQUENCE</scope>
    <source>
        <strain evidence="10">PL_HMW_Pooled</strain>
    </source>
</reference>
<dbReference type="InterPro" id="IPR012337">
    <property type="entry name" value="RNaseH-like_sf"/>
</dbReference>
<protein>
    <submittedName>
        <fullName evidence="10">E3 SUMO-protein ligase ZBED1</fullName>
    </submittedName>
</protein>
<dbReference type="SUPFAM" id="SSF53098">
    <property type="entry name" value="Ribonuclease H-like"/>
    <property type="match status" value="1"/>
</dbReference>
<keyword evidence="5" id="KW-0539">Nucleus</keyword>
<dbReference type="PANTHER" id="PTHR46481">
    <property type="entry name" value="ZINC FINGER BED DOMAIN-CONTAINING PROTEIN 4"/>
    <property type="match status" value="1"/>
</dbReference>
<accession>A0AAE1LHR6</accession>
<dbReference type="GO" id="GO:0005634">
    <property type="term" value="C:nucleus"/>
    <property type="evidence" value="ECO:0007669"/>
    <property type="project" value="UniProtKB-SubCell"/>
</dbReference>
<dbReference type="Pfam" id="PF05699">
    <property type="entry name" value="Dimer_Tnp_hAT"/>
    <property type="match status" value="1"/>
</dbReference>
<dbReference type="GO" id="GO:0016874">
    <property type="term" value="F:ligase activity"/>
    <property type="evidence" value="ECO:0007669"/>
    <property type="project" value="UniProtKB-KW"/>
</dbReference>
<dbReference type="GO" id="GO:0008270">
    <property type="term" value="F:zinc ion binding"/>
    <property type="evidence" value="ECO:0007669"/>
    <property type="project" value="UniProtKB-KW"/>
</dbReference>
<feature type="domain" description="HAT C-terminal dimerisation" evidence="9">
    <location>
        <begin position="1738"/>
        <end position="1786"/>
    </location>
</feature>
<feature type="region of interest" description="Disordered" evidence="7">
    <location>
        <begin position="1750"/>
        <end position="1773"/>
    </location>
</feature>
<evidence type="ECO:0000313" key="10">
    <source>
        <dbReference type="EMBL" id="KAK3920118.1"/>
    </source>
</evidence>
<keyword evidence="10" id="KW-0436">Ligase</keyword>
<dbReference type="InterPro" id="IPR052035">
    <property type="entry name" value="ZnF_BED_domain_contain"/>
</dbReference>
<evidence type="ECO:0000256" key="1">
    <source>
        <dbReference type="ARBA" id="ARBA00004123"/>
    </source>
</evidence>
<keyword evidence="6" id="KW-0175">Coiled coil</keyword>
<feature type="compositionally biased region" description="Low complexity" evidence="7">
    <location>
        <begin position="1244"/>
        <end position="1254"/>
    </location>
</feature>
<feature type="compositionally biased region" description="Basic and acidic residues" evidence="7">
    <location>
        <begin position="382"/>
        <end position="392"/>
    </location>
</feature>
<dbReference type="Pfam" id="PF04937">
    <property type="entry name" value="DUF659"/>
    <property type="match status" value="1"/>
</dbReference>
<dbReference type="Proteomes" id="UP001219518">
    <property type="component" value="Unassembled WGS sequence"/>
</dbReference>
<evidence type="ECO:0000256" key="4">
    <source>
        <dbReference type="ARBA" id="ARBA00022833"/>
    </source>
</evidence>
<feature type="region of interest" description="Disordered" evidence="7">
    <location>
        <begin position="1236"/>
        <end position="1255"/>
    </location>
</feature>
<evidence type="ECO:0000259" key="8">
    <source>
        <dbReference type="Pfam" id="PF04937"/>
    </source>
</evidence>
<keyword evidence="11" id="KW-1185">Reference proteome</keyword>
<evidence type="ECO:0000256" key="6">
    <source>
        <dbReference type="SAM" id="Coils"/>
    </source>
</evidence>
<feature type="compositionally biased region" description="Acidic residues" evidence="7">
    <location>
        <begin position="1823"/>
        <end position="1851"/>
    </location>
</feature>
<gene>
    <name evidence="10" type="ORF">KUF71_009405</name>
</gene>
<comment type="caution">
    <text evidence="10">The sequence shown here is derived from an EMBL/GenBank/DDBJ whole genome shotgun (WGS) entry which is preliminary data.</text>
</comment>
<name>A0AAE1LHR6_9NEOP</name>
<feature type="domain" description="DUF659" evidence="8">
    <location>
        <begin position="1353"/>
        <end position="1501"/>
    </location>
</feature>
<reference evidence="10" key="1">
    <citation type="submission" date="2021-07" db="EMBL/GenBank/DDBJ databases">
        <authorList>
            <person name="Catto M.A."/>
            <person name="Jacobson A."/>
            <person name="Kennedy G."/>
            <person name="Labadie P."/>
            <person name="Hunt B.G."/>
            <person name="Srinivasan R."/>
        </authorList>
    </citation>
    <scope>NUCLEOTIDE SEQUENCE</scope>
    <source>
        <strain evidence="10">PL_HMW_Pooled</strain>
        <tissue evidence="10">Head</tissue>
    </source>
</reference>
<feature type="region of interest" description="Disordered" evidence="7">
    <location>
        <begin position="1820"/>
        <end position="1851"/>
    </location>
</feature>
<feature type="compositionally biased region" description="Polar residues" evidence="7">
    <location>
        <begin position="1750"/>
        <end position="1766"/>
    </location>
</feature>
<evidence type="ECO:0000256" key="7">
    <source>
        <dbReference type="SAM" id="MobiDB-lite"/>
    </source>
</evidence>
<feature type="region of interest" description="Disordered" evidence="7">
    <location>
        <begin position="1261"/>
        <end position="1285"/>
    </location>
</feature>
<feature type="coiled-coil region" evidence="6">
    <location>
        <begin position="415"/>
        <end position="442"/>
    </location>
</feature>
<feature type="compositionally biased region" description="Polar residues" evidence="7">
    <location>
        <begin position="299"/>
        <end position="309"/>
    </location>
</feature>
<evidence type="ECO:0000259" key="9">
    <source>
        <dbReference type="Pfam" id="PF05699"/>
    </source>
</evidence>
<keyword evidence="3" id="KW-0863">Zinc-finger</keyword>
<feature type="compositionally biased region" description="Polar residues" evidence="7">
    <location>
        <begin position="318"/>
        <end position="341"/>
    </location>
</feature>
<evidence type="ECO:0000313" key="11">
    <source>
        <dbReference type="Proteomes" id="UP001219518"/>
    </source>
</evidence>
<organism evidence="10 11">
    <name type="scientific">Frankliniella fusca</name>
    <dbReference type="NCBI Taxonomy" id="407009"/>
    <lineage>
        <taxon>Eukaryota</taxon>
        <taxon>Metazoa</taxon>
        <taxon>Ecdysozoa</taxon>
        <taxon>Arthropoda</taxon>
        <taxon>Hexapoda</taxon>
        <taxon>Insecta</taxon>
        <taxon>Pterygota</taxon>
        <taxon>Neoptera</taxon>
        <taxon>Paraneoptera</taxon>
        <taxon>Thysanoptera</taxon>
        <taxon>Terebrantia</taxon>
        <taxon>Thripoidea</taxon>
        <taxon>Thripidae</taxon>
        <taxon>Frankliniella</taxon>
    </lineage>
</organism>
<evidence type="ECO:0000256" key="3">
    <source>
        <dbReference type="ARBA" id="ARBA00022771"/>
    </source>
</evidence>
<comment type="subcellular location">
    <subcellularLocation>
        <location evidence="1">Nucleus</location>
    </subcellularLocation>
</comment>
<dbReference type="PANTHER" id="PTHR46481:SF10">
    <property type="entry name" value="ZINC FINGER BED DOMAIN-CONTAINING PROTEIN 39"/>
    <property type="match status" value="1"/>
</dbReference>
<feature type="region of interest" description="Disordered" evidence="7">
    <location>
        <begin position="299"/>
        <end position="392"/>
    </location>
</feature>
<dbReference type="GO" id="GO:0046983">
    <property type="term" value="F:protein dimerization activity"/>
    <property type="evidence" value="ECO:0007669"/>
    <property type="project" value="InterPro"/>
</dbReference>
<keyword evidence="4" id="KW-0862">Zinc</keyword>
<evidence type="ECO:0000256" key="5">
    <source>
        <dbReference type="ARBA" id="ARBA00023242"/>
    </source>
</evidence>
<dbReference type="InterPro" id="IPR007021">
    <property type="entry name" value="DUF659"/>
</dbReference>
<feature type="compositionally biased region" description="Low complexity" evidence="7">
    <location>
        <begin position="1263"/>
        <end position="1283"/>
    </location>
</feature>
<proteinExistence type="predicted"/>
<dbReference type="InterPro" id="IPR008906">
    <property type="entry name" value="HATC_C_dom"/>
</dbReference>